<dbReference type="Proteomes" id="UP001320831">
    <property type="component" value="Unassembled WGS sequence"/>
</dbReference>
<gene>
    <name evidence="2" type="ORF">N5A92_22675</name>
</gene>
<proteinExistence type="predicted"/>
<evidence type="ECO:0000313" key="3">
    <source>
        <dbReference type="Proteomes" id="UP001320831"/>
    </source>
</evidence>
<protein>
    <submittedName>
        <fullName evidence="2">Metallophosphoesterase</fullName>
    </submittedName>
</protein>
<feature type="domain" description="Calcineurin-like phosphoesterase" evidence="1">
    <location>
        <begin position="31"/>
        <end position="227"/>
    </location>
</feature>
<sequence length="271" mass="30401">MSKLAGFFKLSSRMAPERRARLRLNESDTAIYAIGDVHGCLEQLVDLEEKIIADAQTLPGKKMIIMLGDYIDRGPASSQVLDHLEGPPPEGFDRICLAGNHELLMLAYLKGRCALSQWLELGADATLLSYGIDHDRLAHVYRQPSEIDTVIRKAIPRSHIAFLRSLPVLVETPRLIFVHAGFRPEVPLDRQSDDQLVSIRSAFYERSHLLERIVVHGHTPVSEPRLEGRRCDIDTGAYLGGPLTALRIWRGKGRFLQSRASKMSPHSKRSP</sequence>
<keyword evidence="3" id="KW-1185">Reference proteome</keyword>
<evidence type="ECO:0000259" key="1">
    <source>
        <dbReference type="Pfam" id="PF00149"/>
    </source>
</evidence>
<evidence type="ECO:0000313" key="2">
    <source>
        <dbReference type="EMBL" id="MCT7377831.1"/>
    </source>
</evidence>
<dbReference type="InterPro" id="IPR029052">
    <property type="entry name" value="Metallo-depent_PP-like"/>
</dbReference>
<dbReference type="InterPro" id="IPR004843">
    <property type="entry name" value="Calcineurin-like_PHP"/>
</dbReference>
<dbReference type="InterPro" id="IPR050126">
    <property type="entry name" value="Ap4A_hydrolase"/>
</dbReference>
<dbReference type="EMBL" id="JAOCZP010000009">
    <property type="protein sequence ID" value="MCT7377831.1"/>
    <property type="molecule type" value="Genomic_DNA"/>
</dbReference>
<comment type="caution">
    <text evidence="2">The sequence shown here is derived from an EMBL/GenBank/DDBJ whole genome shotgun (WGS) entry which is preliminary data.</text>
</comment>
<dbReference type="PANTHER" id="PTHR42850:SF4">
    <property type="entry name" value="ZINC-DEPENDENT ENDOPOLYPHOSPHATASE"/>
    <property type="match status" value="1"/>
</dbReference>
<accession>A0ABT2LTG8</accession>
<name>A0ABT2LTG8_9HYPH</name>
<dbReference type="RefSeq" id="WP_260906527.1">
    <property type="nucleotide sequence ID" value="NZ_JAOCZP010000009.1"/>
</dbReference>
<dbReference type="PANTHER" id="PTHR42850">
    <property type="entry name" value="METALLOPHOSPHOESTERASE"/>
    <property type="match status" value="1"/>
</dbReference>
<reference evidence="2 3" key="1">
    <citation type="submission" date="2022-09" db="EMBL/GenBank/DDBJ databases">
        <title>Chelativorans salina sp. nov., a novel slightly halophilic bacterium isolated from a saline lake sediment enrichment.</title>
        <authorList>
            <person name="Gao L."/>
            <person name="Fang B.-Z."/>
            <person name="Li W.-J."/>
        </authorList>
    </citation>
    <scope>NUCLEOTIDE SEQUENCE [LARGE SCALE GENOMIC DNA]</scope>
    <source>
        <strain evidence="2 3">EGI FJ00035</strain>
    </source>
</reference>
<dbReference type="Gene3D" id="3.60.21.10">
    <property type="match status" value="1"/>
</dbReference>
<dbReference type="SUPFAM" id="SSF56300">
    <property type="entry name" value="Metallo-dependent phosphatases"/>
    <property type="match status" value="1"/>
</dbReference>
<organism evidence="2 3">
    <name type="scientific">Chelativorans salis</name>
    <dbReference type="NCBI Taxonomy" id="2978478"/>
    <lineage>
        <taxon>Bacteria</taxon>
        <taxon>Pseudomonadati</taxon>
        <taxon>Pseudomonadota</taxon>
        <taxon>Alphaproteobacteria</taxon>
        <taxon>Hyphomicrobiales</taxon>
        <taxon>Phyllobacteriaceae</taxon>
        <taxon>Chelativorans</taxon>
    </lineage>
</organism>
<dbReference type="Pfam" id="PF00149">
    <property type="entry name" value="Metallophos"/>
    <property type="match status" value="1"/>
</dbReference>